<dbReference type="EMBL" id="JXRR01000012">
    <property type="protein sequence ID" value="KIL48593.1"/>
    <property type="molecule type" value="Genomic_DNA"/>
</dbReference>
<accession>A0A0C2VXA1</accession>
<dbReference type="Proteomes" id="UP000031972">
    <property type="component" value="Unassembled WGS sequence"/>
</dbReference>
<dbReference type="GO" id="GO:0008270">
    <property type="term" value="F:zinc ion binding"/>
    <property type="evidence" value="ECO:0007669"/>
    <property type="project" value="UniProtKB-UniRule"/>
</dbReference>
<dbReference type="GO" id="GO:0005737">
    <property type="term" value="C:cytoplasm"/>
    <property type="evidence" value="ECO:0007669"/>
    <property type="project" value="UniProtKB-SubCell"/>
</dbReference>
<comment type="subcellular location">
    <subcellularLocation>
        <location evidence="4">Cytoplasm</location>
    </subcellularLocation>
</comment>
<dbReference type="RefSeq" id="WP_041056396.1">
    <property type="nucleotide sequence ID" value="NZ_JXRR01000012.1"/>
</dbReference>
<dbReference type="Pfam" id="PF17283">
    <property type="entry name" value="Zn_ribbon_SprT"/>
    <property type="match status" value="1"/>
</dbReference>
<evidence type="ECO:0000256" key="2">
    <source>
        <dbReference type="ARBA" id="ARBA00022723"/>
    </source>
</evidence>
<dbReference type="InterPro" id="IPR006640">
    <property type="entry name" value="SprT-like_domain"/>
</dbReference>
<comment type="caution">
    <text evidence="6">The sequence shown here is derived from an EMBL/GenBank/DDBJ whole genome shotgun (WGS) entry which is preliminary data.</text>
</comment>
<feature type="binding site" evidence="4">
    <location>
        <position position="71"/>
    </location>
    <ligand>
        <name>Zn(2+)</name>
        <dbReference type="ChEBI" id="CHEBI:29105"/>
    </ligand>
</feature>
<protein>
    <recommendedName>
        <fullName evidence="4">Protein SprT-like</fullName>
    </recommendedName>
</protein>
<keyword evidence="7" id="KW-1185">Reference proteome</keyword>
<dbReference type="SMART" id="SM00731">
    <property type="entry name" value="SprT"/>
    <property type="match status" value="1"/>
</dbReference>
<evidence type="ECO:0000259" key="5">
    <source>
        <dbReference type="SMART" id="SM00731"/>
    </source>
</evidence>
<feature type="binding site" evidence="4">
    <location>
        <position position="67"/>
    </location>
    <ligand>
        <name>Zn(2+)</name>
        <dbReference type="ChEBI" id="CHEBI:29105"/>
    </ligand>
</feature>
<keyword evidence="3 4" id="KW-0862">Zinc</keyword>
<proteinExistence type="inferred from homology"/>
<dbReference type="PATRIC" id="fig|220754.4.peg.1391"/>
<feature type="domain" description="SprT-like" evidence="5">
    <location>
        <begin position="4"/>
        <end position="152"/>
    </location>
</feature>
<evidence type="ECO:0000256" key="1">
    <source>
        <dbReference type="ARBA" id="ARBA00022490"/>
    </source>
</evidence>
<comment type="similarity">
    <text evidence="4">Belongs to the SprT family.</text>
</comment>
<reference evidence="6 7" key="1">
    <citation type="submission" date="2015-01" db="EMBL/GenBank/DDBJ databases">
        <title>Jeotgalibacillus campisalis genome sequencing.</title>
        <authorList>
            <person name="Goh K.M."/>
            <person name="Chan K.-G."/>
            <person name="Yaakop A.S."/>
            <person name="Ee R."/>
            <person name="Gan H.M."/>
            <person name="Chan C.S."/>
        </authorList>
    </citation>
    <scope>NUCLEOTIDE SEQUENCE [LARGE SCALE GENOMIC DNA]</scope>
    <source>
        <strain evidence="6 7">SF-57</strain>
    </source>
</reference>
<name>A0A0C2VXA1_9BACL</name>
<keyword evidence="2 4" id="KW-0479">Metal-binding</keyword>
<dbReference type="InterPro" id="IPR035240">
    <property type="entry name" value="SprT_Zn_ribbon"/>
</dbReference>
<sequence length="169" mass="19952">MEQQTLQSLVEEISLKEFGKPFKHKALFNTRLRTTGGRYMLSSHNIELNIHYLHEHGMQELVGIIKHELCHYHLHIEGKGYQHRDRDFKELTKKVSAPRFCTPLPSQVSKKKTNPKYHAYQCKKCSQSYIRKRRMNTSRYACGKCKGRLSYLGEVIPEKSKQGRDWQFL</sequence>
<evidence type="ECO:0000313" key="6">
    <source>
        <dbReference type="EMBL" id="KIL48593.1"/>
    </source>
</evidence>
<dbReference type="OrthoDB" id="9799909at2"/>
<feature type="active site" evidence="4">
    <location>
        <position position="68"/>
    </location>
</feature>
<dbReference type="Pfam" id="PF10263">
    <property type="entry name" value="SprT-like"/>
    <property type="match status" value="1"/>
</dbReference>
<keyword evidence="1 4" id="KW-0963">Cytoplasm</keyword>
<dbReference type="NCBIfam" id="NF003339">
    <property type="entry name" value="PRK04351.1"/>
    <property type="match status" value="1"/>
</dbReference>
<evidence type="ECO:0000313" key="7">
    <source>
        <dbReference type="Proteomes" id="UP000031972"/>
    </source>
</evidence>
<dbReference type="InterPro" id="IPR023524">
    <property type="entry name" value="Uncharacterised_SprT-like"/>
</dbReference>
<dbReference type="AlphaFoldDB" id="A0A0C2VXA1"/>
<evidence type="ECO:0000256" key="3">
    <source>
        <dbReference type="ARBA" id="ARBA00022833"/>
    </source>
</evidence>
<dbReference type="HAMAP" id="MF_00745">
    <property type="entry name" value="SprT_like"/>
    <property type="match status" value="1"/>
</dbReference>
<dbReference type="GO" id="GO:0006950">
    <property type="term" value="P:response to stress"/>
    <property type="evidence" value="ECO:0007669"/>
    <property type="project" value="UniProtKB-ARBA"/>
</dbReference>
<comment type="cofactor">
    <cofactor evidence="4">
        <name>Zn(2+)</name>
        <dbReference type="ChEBI" id="CHEBI:29105"/>
    </cofactor>
    <text evidence="4">Binds 1 zinc ion.</text>
</comment>
<gene>
    <name evidence="6" type="ORF">KR50_13660</name>
</gene>
<organism evidence="6 7">
    <name type="scientific">Jeotgalibacillus campisalis</name>
    <dbReference type="NCBI Taxonomy" id="220754"/>
    <lineage>
        <taxon>Bacteria</taxon>
        <taxon>Bacillati</taxon>
        <taxon>Bacillota</taxon>
        <taxon>Bacilli</taxon>
        <taxon>Bacillales</taxon>
        <taxon>Caryophanaceae</taxon>
        <taxon>Jeotgalibacillus</taxon>
    </lineage>
</organism>
<evidence type="ECO:0000256" key="4">
    <source>
        <dbReference type="HAMAP-Rule" id="MF_00745"/>
    </source>
</evidence>